<keyword evidence="2" id="KW-1185">Reference proteome</keyword>
<sequence length="86" mass="9428">MNCQYQDQFNTFIGKTSGSATNGQAGFMLSDGEAGWRSSGHGSTYLQRCLIDAVVRIADDVDFGGVSHFSRTGLLVHEMLPQMPRR</sequence>
<name>A0A151GT16_DRECN</name>
<gene>
    <name evidence="1" type="ORF">DCS_01347</name>
</gene>
<accession>A0A151GT16</accession>
<proteinExistence type="predicted"/>
<dbReference type="GeneID" id="63713990"/>
<comment type="caution">
    <text evidence="1">The sequence shown here is derived from an EMBL/GenBank/DDBJ whole genome shotgun (WGS) entry which is preliminary data.</text>
</comment>
<protein>
    <submittedName>
        <fullName evidence="1">Uncharacterized protein</fullName>
    </submittedName>
</protein>
<evidence type="ECO:0000313" key="2">
    <source>
        <dbReference type="Proteomes" id="UP000076580"/>
    </source>
</evidence>
<evidence type="ECO:0000313" key="1">
    <source>
        <dbReference type="EMBL" id="KYK60211.1"/>
    </source>
</evidence>
<dbReference type="EMBL" id="LAYC01000001">
    <property type="protein sequence ID" value="KYK60211.1"/>
    <property type="molecule type" value="Genomic_DNA"/>
</dbReference>
<dbReference type="RefSeq" id="XP_040659563.1">
    <property type="nucleotide sequence ID" value="XM_040798680.1"/>
</dbReference>
<dbReference type="InParanoid" id="A0A151GT16"/>
<dbReference type="Proteomes" id="UP000076580">
    <property type="component" value="Chromosome 01"/>
</dbReference>
<reference evidence="1 2" key="1">
    <citation type="journal article" date="2016" name="Sci. Rep.">
        <title>Insights into Adaptations to a Near-Obligate Nematode Endoparasitic Lifestyle from the Finished Genome of Drechmeria coniospora.</title>
        <authorList>
            <person name="Zhang L."/>
            <person name="Zhou Z."/>
            <person name="Guo Q."/>
            <person name="Fokkens L."/>
            <person name="Miskei M."/>
            <person name="Pocsi I."/>
            <person name="Zhang W."/>
            <person name="Chen M."/>
            <person name="Wang L."/>
            <person name="Sun Y."/>
            <person name="Donzelli B.G."/>
            <person name="Gibson D.M."/>
            <person name="Nelson D.R."/>
            <person name="Luo J.G."/>
            <person name="Rep M."/>
            <person name="Liu H."/>
            <person name="Yang S."/>
            <person name="Wang J."/>
            <person name="Krasnoff S.B."/>
            <person name="Xu Y."/>
            <person name="Molnar I."/>
            <person name="Lin M."/>
        </authorList>
    </citation>
    <scope>NUCLEOTIDE SEQUENCE [LARGE SCALE GENOMIC DNA]</scope>
    <source>
        <strain evidence="1 2">ARSEF 6962</strain>
    </source>
</reference>
<dbReference type="AlphaFoldDB" id="A0A151GT16"/>
<organism evidence="1 2">
    <name type="scientific">Drechmeria coniospora</name>
    <name type="common">Nematophagous fungus</name>
    <name type="synonym">Meria coniospora</name>
    <dbReference type="NCBI Taxonomy" id="98403"/>
    <lineage>
        <taxon>Eukaryota</taxon>
        <taxon>Fungi</taxon>
        <taxon>Dikarya</taxon>
        <taxon>Ascomycota</taxon>
        <taxon>Pezizomycotina</taxon>
        <taxon>Sordariomycetes</taxon>
        <taxon>Hypocreomycetidae</taxon>
        <taxon>Hypocreales</taxon>
        <taxon>Ophiocordycipitaceae</taxon>
        <taxon>Drechmeria</taxon>
    </lineage>
</organism>